<dbReference type="PANTHER" id="PTHR38471">
    <property type="entry name" value="FOUR HELIX BUNDLE PROTEIN"/>
    <property type="match status" value="1"/>
</dbReference>
<dbReference type="AlphaFoldDB" id="X1AE53"/>
<dbReference type="EMBL" id="BART01016374">
    <property type="protein sequence ID" value="GAG80885.1"/>
    <property type="molecule type" value="Genomic_DNA"/>
</dbReference>
<evidence type="ECO:0000313" key="1">
    <source>
        <dbReference type="EMBL" id="GAG80885.1"/>
    </source>
</evidence>
<dbReference type="Gene3D" id="1.20.1440.60">
    <property type="entry name" value="23S rRNA-intervening sequence"/>
    <property type="match status" value="1"/>
</dbReference>
<protein>
    <recommendedName>
        <fullName evidence="2">Four helix bundle protein</fullName>
    </recommendedName>
</protein>
<reference evidence="1" key="1">
    <citation type="journal article" date="2014" name="Front. Microbiol.">
        <title>High frequency of phylogenetically diverse reductive dehalogenase-homologous genes in deep subseafloor sedimentary metagenomes.</title>
        <authorList>
            <person name="Kawai M."/>
            <person name="Futagami T."/>
            <person name="Toyoda A."/>
            <person name="Takaki Y."/>
            <person name="Nishi S."/>
            <person name="Hori S."/>
            <person name="Arai W."/>
            <person name="Tsubouchi T."/>
            <person name="Morono Y."/>
            <person name="Uchiyama I."/>
            <person name="Ito T."/>
            <person name="Fujiyama A."/>
            <person name="Inagaki F."/>
            <person name="Takami H."/>
        </authorList>
    </citation>
    <scope>NUCLEOTIDE SEQUENCE</scope>
    <source>
        <strain evidence="1">Expedition CK06-06</strain>
    </source>
</reference>
<dbReference type="SUPFAM" id="SSF158446">
    <property type="entry name" value="IVS-encoded protein-like"/>
    <property type="match status" value="1"/>
</dbReference>
<comment type="caution">
    <text evidence="1">The sequence shown here is derived from an EMBL/GenBank/DDBJ whole genome shotgun (WGS) entry which is preliminary data.</text>
</comment>
<evidence type="ECO:0008006" key="2">
    <source>
        <dbReference type="Google" id="ProtNLM"/>
    </source>
</evidence>
<gene>
    <name evidence="1" type="ORF">S01H4_31510</name>
</gene>
<dbReference type="CDD" id="cd16377">
    <property type="entry name" value="23S_rRNA_IVP_like"/>
    <property type="match status" value="1"/>
</dbReference>
<dbReference type="NCBIfam" id="TIGR02436">
    <property type="entry name" value="four helix bundle protein"/>
    <property type="match status" value="1"/>
</dbReference>
<dbReference type="InterPro" id="IPR012657">
    <property type="entry name" value="23S_rRNA-intervening_sequence"/>
</dbReference>
<dbReference type="Pfam" id="PF05635">
    <property type="entry name" value="23S_rRNA_IVP"/>
    <property type="match status" value="1"/>
</dbReference>
<proteinExistence type="predicted"/>
<dbReference type="PANTHER" id="PTHR38471:SF2">
    <property type="entry name" value="FOUR HELIX BUNDLE PROTEIN"/>
    <property type="match status" value="1"/>
</dbReference>
<dbReference type="InterPro" id="IPR036583">
    <property type="entry name" value="23S_rRNA_IVS_sf"/>
</dbReference>
<organism evidence="1">
    <name type="scientific">marine sediment metagenome</name>
    <dbReference type="NCBI Taxonomy" id="412755"/>
    <lineage>
        <taxon>unclassified sequences</taxon>
        <taxon>metagenomes</taxon>
        <taxon>ecological metagenomes</taxon>
    </lineage>
</organism>
<name>X1AE53_9ZZZZ</name>
<sequence>MSTIKSFEELIVWQEARKFTNSIYKLTKKYPQEELYGLTSQMRRAAVSIMSNIAEGFDRRTTKEFVNFLIIARASASEVQNDLYISLDLNYINTKNFQTSYDYAQKIAKLINGLITYLKSQTESYTKTTKINEQIQQYL</sequence>
<accession>X1AE53</accession>